<evidence type="ECO:0000313" key="2">
    <source>
        <dbReference type="Proteomes" id="UP000268093"/>
    </source>
</evidence>
<keyword evidence="2" id="KW-1185">Reference proteome</keyword>
<dbReference type="PANTHER" id="PTHR43798:SF33">
    <property type="entry name" value="HYDROLASE, PUTATIVE (AFU_ORTHOLOGUE AFUA_2G14860)-RELATED"/>
    <property type="match status" value="1"/>
</dbReference>
<reference evidence="1 2" key="1">
    <citation type="journal article" date="2018" name="New Phytol.">
        <title>Phylogenomics of Endogonaceae and evolution of mycorrhizas within Mucoromycota.</title>
        <authorList>
            <person name="Chang Y."/>
            <person name="Desiro A."/>
            <person name="Na H."/>
            <person name="Sandor L."/>
            <person name="Lipzen A."/>
            <person name="Clum A."/>
            <person name="Barry K."/>
            <person name="Grigoriev I.V."/>
            <person name="Martin F.M."/>
            <person name="Stajich J.E."/>
            <person name="Smith M.E."/>
            <person name="Bonito G."/>
            <person name="Spatafora J.W."/>
        </authorList>
    </citation>
    <scope>NUCLEOTIDE SEQUENCE [LARGE SCALE GENOMIC DNA]</scope>
    <source>
        <strain evidence="1 2">GMNB39</strain>
    </source>
</reference>
<dbReference type="PANTHER" id="PTHR43798">
    <property type="entry name" value="MONOACYLGLYCEROL LIPASE"/>
    <property type="match status" value="1"/>
</dbReference>
<dbReference type="AlphaFoldDB" id="A0A433CZ86"/>
<dbReference type="Gene3D" id="3.40.50.1820">
    <property type="entry name" value="alpha/beta hydrolase"/>
    <property type="match status" value="1"/>
</dbReference>
<name>A0A433CZ86_9FUNG</name>
<accession>A0A433CZ86</accession>
<sequence>MPFAELEGITISYQDTGVPVNAAKHGGNYTAIILVHGFRFNSHVFDLFLPHLSPDYRLIAYDRRGYGQTRTPTASSTGSEHPSDLLALIAHLRATGLVPAKLTILAWSAGVYHALLATDGVPKDEALPFDVLALYEPASIPVTSDIAEFSATFCRIVATYYDAVTGEEIPDRNSLDLMPPELATLCVELKNEESFIHARSRLDEELVVRVLGRVPVGLLFGTMSSTQMITTTKRIGALGVAQSARVAVVAMEGLNHIGMTDHPDILAESVKEVLGTIP</sequence>
<dbReference type="GO" id="GO:0016787">
    <property type="term" value="F:hydrolase activity"/>
    <property type="evidence" value="ECO:0007669"/>
    <property type="project" value="UniProtKB-KW"/>
</dbReference>
<dbReference type="InterPro" id="IPR000073">
    <property type="entry name" value="AB_hydrolase_1"/>
</dbReference>
<gene>
    <name evidence="1" type="ORF">BC936DRAFT_136563</name>
</gene>
<dbReference type="GO" id="GO:0016020">
    <property type="term" value="C:membrane"/>
    <property type="evidence" value="ECO:0007669"/>
    <property type="project" value="TreeGrafter"/>
</dbReference>
<dbReference type="Proteomes" id="UP000268093">
    <property type="component" value="Unassembled WGS sequence"/>
</dbReference>
<evidence type="ECO:0000313" key="1">
    <source>
        <dbReference type="EMBL" id="RUP43900.1"/>
    </source>
</evidence>
<organism evidence="1 2">
    <name type="scientific">Jimgerdemannia flammicorona</name>
    <dbReference type="NCBI Taxonomy" id="994334"/>
    <lineage>
        <taxon>Eukaryota</taxon>
        <taxon>Fungi</taxon>
        <taxon>Fungi incertae sedis</taxon>
        <taxon>Mucoromycota</taxon>
        <taxon>Mucoromycotina</taxon>
        <taxon>Endogonomycetes</taxon>
        <taxon>Endogonales</taxon>
        <taxon>Endogonaceae</taxon>
        <taxon>Jimgerdemannia</taxon>
    </lineage>
</organism>
<protein>
    <submittedName>
        <fullName evidence="1">Alpha/Beta hydrolase protein</fullName>
    </submittedName>
</protein>
<keyword evidence="1" id="KW-0378">Hydrolase</keyword>
<dbReference type="OrthoDB" id="2498029at2759"/>
<dbReference type="InterPro" id="IPR029058">
    <property type="entry name" value="AB_hydrolase_fold"/>
</dbReference>
<dbReference type="SUPFAM" id="SSF53474">
    <property type="entry name" value="alpha/beta-Hydrolases"/>
    <property type="match status" value="1"/>
</dbReference>
<dbReference type="EMBL" id="RBNI01010061">
    <property type="protein sequence ID" value="RUP43900.1"/>
    <property type="molecule type" value="Genomic_DNA"/>
</dbReference>
<dbReference type="Pfam" id="PF12697">
    <property type="entry name" value="Abhydrolase_6"/>
    <property type="match status" value="1"/>
</dbReference>
<comment type="caution">
    <text evidence="1">The sequence shown here is derived from an EMBL/GenBank/DDBJ whole genome shotgun (WGS) entry which is preliminary data.</text>
</comment>
<dbReference type="InterPro" id="IPR050266">
    <property type="entry name" value="AB_hydrolase_sf"/>
</dbReference>
<proteinExistence type="predicted"/>